<dbReference type="Gene3D" id="2.60.40.10">
    <property type="entry name" value="Immunoglobulins"/>
    <property type="match status" value="1"/>
</dbReference>
<feature type="region of interest" description="Disordered" evidence="18">
    <location>
        <begin position="1"/>
        <end position="35"/>
    </location>
</feature>
<dbReference type="InterPro" id="IPR001264">
    <property type="entry name" value="Glyco_trans_51"/>
</dbReference>
<dbReference type="GO" id="GO:0009002">
    <property type="term" value="F:serine-type D-Ala-D-Ala carboxypeptidase activity"/>
    <property type="evidence" value="ECO:0007669"/>
    <property type="project" value="UniProtKB-EC"/>
</dbReference>
<dbReference type="InterPro" id="IPR001460">
    <property type="entry name" value="PCN-bd_Tpept"/>
</dbReference>
<keyword evidence="5" id="KW-0645">Protease</keyword>
<evidence type="ECO:0000256" key="17">
    <source>
        <dbReference type="ARBA" id="ARBA00049902"/>
    </source>
</evidence>
<reference evidence="22 23" key="1">
    <citation type="submission" date="2018-04" db="EMBL/GenBank/DDBJ databases">
        <title>Genomic Encyclopedia of Archaeal and Bacterial Type Strains, Phase II (KMG-II): from individual species to whole genera.</title>
        <authorList>
            <person name="Goeker M."/>
        </authorList>
    </citation>
    <scope>NUCLEOTIDE SEQUENCE [LARGE SCALE GENOMIC DNA]</scope>
    <source>
        <strain evidence="22 23">DSM 45787</strain>
    </source>
</reference>
<gene>
    <name evidence="22" type="ORF">C8P63_13324</name>
</gene>
<dbReference type="InterPro" id="IPR050396">
    <property type="entry name" value="Glycosyltr_51/Transpeptidase"/>
</dbReference>
<protein>
    <submittedName>
        <fullName evidence="22">Penicillin-binding protein 2A</fullName>
    </submittedName>
</protein>
<keyword evidence="9" id="KW-0378">Hydrolase</keyword>
<sequence>MEHYRTSPGGIPPRSRSTGRRAGGRSLANRAGKGGPNGGKRFRFFNKKWILLVLMTTTLMVIGGCSAVMMTAKQYNMDEVKEKLDSSSVVLDKNGKKVMKLGASNRELVDLDDVKSPELWKTYLAVEDERFYEHNGVDYRGLARAVAKNIVAMGKAEGASTITMQVARNVLLESREKTYTRKLNEIAVALDLENKYKKKEILEVYLNYIDLGNNVRGIKMAAKIYFDKDITKEKLKPHEIALLAGLPKAPYGYNPYTNPEEAIKRRNVVLNKMAEDTALPGGPIISKAEAEKYKKMPLGVNPEYVDKHLKQNSYYAYKDVLIDEISRRYPSIEKEELINGGYEIHTTLDPDVQKAAEKVLEKKQYFVNQDTGQPTDSLNAALTIMNTKGEIIAVGGGRDYKPGYYNWAKKNRQPGSTIKPLTVFGPAIQDHDYNEYTIVEDKPIQIGNYSPKNQQNEYFGKVPLQEVVNKSLNASTTWILKEVVKLGPAAQYAEKAGLPLHEKDKGSYAALGLGGMTEGVSTIDMAEAYSSFANVKTGGHYQAHTVKKIVDPKEKKMLEPEVKIPNQPRQVWSKKTAWYMTRMLLNNVEKGTGTNAQIPGHQVAGKTGTTQDNKEAWFVGYTPEYVGAVTVFNTYDKDKSNDVKLSGGGYAAPIFQEVMAEALKGKAPQQFRNPGVPEPQPPFELKPVNDLSAQYDPNAKTVNLQWSDYADQLEYRIQRSEDGQNWKDIGKTSEGTFSDNSIKVPKQKKNDDDPFGGWFGGGEEPKTYHYRVIAIDTQAKGPEEKEAEPGNVATVRITPEQPQDQQPQDQQPQDQQQDQQDQQDESTFPDGGDPLGDQQQDQTGDETDQQDQQQDQRGNQRNGGDEEDGGDLFGG</sequence>
<evidence type="ECO:0000256" key="9">
    <source>
        <dbReference type="ARBA" id="ARBA00022801"/>
    </source>
</evidence>
<evidence type="ECO:0000256" key="12">
    <source>
        <dbReference type="ARBA" id="ARBA00022989"/>
    </source>
</evidence>
<comment type="catalytic activity">
    <reaction evidence="17">
        <text>[GlcNAc-(1-&gt;4)-Mur2Ac(oyl-L-Ala-gamma-D-Glu-L-Lys-D-Ala-D-Ala)](n)-di-trans,octa-cis-undecaprenyl diphosphate + beta-D-GlcNAc-(1-&gt;4)-Mur2Ac(oyl-L-Ala-gamma-D-Glu-L-Lys-D-Ala-D-Ala)-di-trans,octa-cis-undecaprenyl diphosphate = [GlcNAc-(1-&gt;4)-Mur2Ac(oyl-L-Ala-gamma-D-Glu-L-Lys-D-Ala-D-Ala)](n+1)-di-trans,octa-cis-undecaprenyl diphosphate + di-trans,octa-cis-undecaprenyl diphosphate + H(+)</text>
        <dbReference type="Rhea" id="RHEA:23708"/>
        <dbReference type="Rhea" id="RHEA-COMP:9602"/>
        <dbReference type="Rhea" id="RHEA-COMP:9603"/>
        <dbReference type="ChEBI" id="CHEBI:15378"/>
        <dbReference type="ChEBI" id="CHEBI:58405"/>
        <dbReference type="ChEBI" id="CHEBI:60033"/>
        <dbReference type="ChEBI" id="CHEBI:78435"/>
        <dbReference type="EC" id="2.4.99.28"/>
    </reaction>
</comment>
<evidence type="ECO:0000259" key="21">
    <source>
        <dbReference type="Pfam" id="PF00912"/>
    </source>
</evidence>
<evidence type="ECO:0000313" key="23">
    <source>
        <dbReference type="Proteomes" id="UP000244240"/>
    </source>
</evidence>
<keyword evidence="4" id="KW-0121">Carboxypeptidase</keyword>
<dbReference type="Pfam" id="PF00905">
    <property type="entry name" value="Transpeptidase"/>
    <property type="match status" value="1"/>
</dbReference>
<evidence type="ECO:0000256" key="18">
    <source>
        <dbReference type="SAM" id="MobiDB-lite"/>
    </source>
</evidence>
<evidence type="ECO:0000256" key="13">
    <source>
        <dbReference type="ARBA" id="ARBA00023136"/>
    </source>
</evidence>
<comment type="caution">
    <text evidence="22">The sequence shown here is derived from an EMBL/GenBank/DDBJ whole genome shotgun (WGS) entry which is preliminary data.</text>
</comment>
<evidence type="ECO:0000256" key="10">
    <source>
        <dbReference type="ARBA" id="ARBA00022960"/>
    </source>
</evidence>
<evidence type="ECO:0000256" key="11">
    <source>
        <dbReference type="ARBA" id="ARBA00022984"/>
    </source>
</evidence>
<feature type="domain" description="Penicillin-binding protein transpeptidase" evidence="20">
    <location>
        <begin position="382"/>
        <end position="659"/>
    </location>
</feature>
<keyword evidence="12 19" id="KW-1133">Transmembrane helix</keyword>
<dbReference type="AlphaFoldDB" id="A0A2T6B629"/>
<feature type="compositionally biased region" description="Low complexity" evidence="18">
    <location>
        <begin position="829"/>
        <end position="842"/>
    </location>
</feature>
<dbReference type="FunFam" id="1.10.3810.10:FF:000001">
    <property type="entry name" value="Penicillin-binding protein 1A"/>
    <property type="match status" value="1"/>
</dbReference>
<dbReference type="InterPro" id="IPR036950">
    <property type="entry name" value="PBP_transglycosylase"/>
</dbReference>
<accession>A0A2T6B629</accession>
<feature type="region of interest" description="Disordered" evidence="18">
    <location>
        <begin position="778"/>
        <end position="875"/>
    </location>
</feature>
<feature type="domain" description="Glycosyl transferase family 51" evidence="21">
    <location>
        <begin position="95"/>
        <end position="273"/>
    </location>
</feature>
<comment type="similarity">
    <text evidence="1">In the C-terminal section; belongs to the transpeptidase family.</text>
</comment>
<keyword evidence="23" id="KW-1185">Reference proteome</keyword>
<feature type="compositionally biased region" description="Acidic residues" evidence="18">
    <location>
        <begin position="865"/>
        <end position="875"/>
    </location>
</feature>
<keyword evidence="3" id="KW-1003">Cell membrane</keyword>
<feature type="compositionally biased region" description="Low complexity" evidence="18">
    <location>
        <begin position="850"/>
        <end position="862"/>
    </location>
</feature>
<dbReference type="PANTHER" id="PTHR32282:SF32">
    <property type="entry name" value="PENICILLIN-BINDING PROTEIN 2A"/>
    <property type="match status" value="1"/>
</dbReference>
<evidence type="ECO:0000256" key="6">
    <source>
        <dbReference type="ARBA" id="ARBA00022676"/>
    </source>
</evidence>
<keyword evidence="15" id="KW-0961">Cell wall biogenesis/degradation</keyword>
<proteinExistence type="inferred from homology"/>
<feature type="transmembrane region" description="Helical" evidence="19">
    <location>
        <begin position="49"/>
        <end position="70"/>
    </location>
</feature>
<dbReference type="InterPro" id="IPR012338">
    <property type="entry name" value="Beta-lactam/transpept-like"/>
</dbReference>
<keyword evidence="10" id="KW-0133">Cell shape</keyword>
<evidence type="ECO:0000313" key="22">
    <source>
        <dbReference type="EMBL" id="PTX51492.1"/>
    </source>
</evidence>
<evidence type="ECO:0000256" key="4">
    <source>
        <dbReference type="ARBA" id="ARBA00022645"/>
    </source>
</evidence>
<dbReference type="GO" id="GO:0030288">
    <property type="term" value="C:outer membrane-bounded periplasmic space"/>
    <property type="evidence" value="ECO:0007669"/>
    <property type="project" value="TreeGrafter"/>
</dbReference>
<dbReference type="GO" id="GO:0009252">
    <property type="term" value="P:peptidoglycan biosynthetic process"/>
    <property type="evidence" value="ECO:0007669"/>
    <property type="project" value="UniProtKB-KW"/>
</dbReference>
<comment type="similarity">
    <text evidence="2">In the N-terminal section; belongs to the glycosyltransferase 51 family.</text>
</comment>
<evidence type="ECO:0000256" key="2">
    <source>
        <dbReference type="ARBA" id="ARBA00007739"/>
    </source>
</evidence>
<keyword evidence="7" id="KW-0808">Transferase</keyword>
<evidence type="ECO:0000256" key="5">
    <source>
        <dbReference type="ARBA" id="ARBA00022670"/>
    </source>
</evidence>
<keyword evidence="6" id="KW-0328">Glycosyltransferase</keyword>
<keyword evidence="11" id="KW-0573">Peptidoglycan synthesis</keyword>
<evidence type="ECO:0000256" key="8">
    <source>
        <dbReference type="ARBA" id="ARBA00022692"/>
    </source>
</evidence>
<dbReference type="Gene3D" id="3.40.710.10">
    <property type="entry name" value="DD-peptidase/beta-lactamase superfamily"/>
    <property type="match status" value="1"/>
</dbReference>
<evidence type="ECO:0000256" key="19">
    <source>
        <dbReference type="SAM" id="Phobius"/>
    </source>
</evidence>
<evidence type="ECO:0000259" key="20">
    <source>
        <dbReference type="Pfam" id="PF00905"/>
    </source>
</evidence>
<evidence type="ECO:0000256" key="16">
    <source>
        <dbReference type="ARBA" id="ARBA00034000"/>
    </source>
</evidence>
<dbReference type="GO" id="GO:0008955">
    <property type="term" value="F:peptidoglycan glycosyltransferase activity"/>
    <property type="evidence" value="ECO:0007669"/>
    <property type="project" value="UniProtKB-EC"/>
</dbReference>
<dbReference type="EMBL" id="QBKR01000033">
    <property type="protein sequence ID" value="PTX51492.1"/>
    <property type="molecule type" value="Genomic_DNA"/>
</dbReference>
<dbReference type="Gene3D" id="1.10.3810.10">
    <property type="entry name" value="Biosynthetic peptidoglycan transglycosylase-like"/>
    <property type="match status" value="1"/>
</dbReference>
<evidence type="ECO:0000256" key="15">
    <source>
        <dbReference type="ARBA" id="ARBA00023316"/>
    </source>
</evidence>
<dbReference type="GO" id="GO:0008360">
    <property type="term" value="P:regulation of cell shape"/>
    <property type="evidence" value="ECO:0007669"/>
    <property type="project" value="UniProtKB-KW"/>
</dbReference>
<keyword evidence="8 19" id="KW-0812">Transmembrane</keyword>
<evidence type="ECO:0000256" key="7">
    <source>
        <dbReference type="ARBA" id="ARBA00022679"/>
    </source>
</evidence>
<dbReference type="GO" id="GO:0008658">
    <property type="term" value="F:penicillin binding"/>
    <property type="evidence" value="ECO:0007669"/>
    <property type="project" value="InterPro"/>
</dbReference>
<dbReference type="RefSeq" id="WP_170109732.1">
    <property type="nucleotide sequence ID" value="NZ_QBKR01000033.1"/>
</dbReference>
<evidence type="ECO:0000256" key="14">
    <source>
        <dbReference type="ARBA" id="ARBA00023268"/>
    </source>
</evidence>
<feature type="region of interest" description="Disordered" evidence="18">
    <location>
        <begin position="725"/>
        <end position="764"/>
    </location>
</feature>
<keyword evidence="14" id="KW-0511">Multifunctional enzyme</keyword>
<feature type="compositionally biased region" description="Low complexity" evidence="18">
    <location>
        <begin position="801"/>
        <end position="820"/>
    </location>
</feature>
<dbReference type="SUPFAM" id="SSF56601">
    <property type="entry name" value="beta-lactamase/transpeptidase-like"/>
    <property type="match status" value="1"/>
</dbReference>
<dbReference type="Pfam" id="PF00912">
    <property type="entry name" value="Transgly"/>
    <property type="match status" value="1"/>
</dbReference>
<evidence type="ECO:0000256" key="3">
    <source>
        <dbReference type="ARBA" id="ARBA00022475"/>
    </source>
</evidence>
<evidence type="ECO:0000256" key="1">
    <source>
        <dbReference type="ARBA" id="ARBA00007090"/>
    </source>
</evidence>
<dbReference type="PANTHER" id="PTHR32282">
    <property type="entry name" value="BINDING PROTEIN TRANSPEPTIDASE, PUTATIVE-RELATED"/>
    <property type="match status" value="1"/>
</dbReference>
<dbReference type="GO" id="GO:0006508">
    <property type="term" value="P:proteolysis"/>
    <property type="evidence" value="ECO:0007669"/>
    <property type="project" value="UniProtKB-KW"/>
</dbReference>
<comment type="catalytic activity">
    <reaction evidence="16">
        <text>Preferential cleavage: (Ac)2-L-Lys-D-Ala-|-D-Ala. Also transpeptidation of peptidyl-alanyl moieties that are N-acyl substituents of D-alanine.</text>
        <dbReference type="EC" id="3.4.16.4"/>
    </reaction>
</comment>
<dbReference type="GO" id="GO:0071555">
    <property type="term" value="P:cell wall organization"/>
    <property type="evidence" value="ECO:0007669"/>
    <property type="project" value="UniProtKB-KW"/>
</dbReference>
<dbReference type="SUPFAM" id="SSF53955">
    <property type="entry name" value="Lysozyme-like"/>
    <property type="match status" value="1"/>
</dbReference>
<keyword evidence="13 19" id="KW-0472">Membrane</keyword>
<dbReference type="Proteomes" id="UP000244240">
    <property type="component" value="Unassembled WGS sequence"/>
</dbReference>
<organism evidence="22 23">
    <name type="scientific">Melghirimyces profundicolus</name>
    <dbReference type="NCBI Taxonomy" id="1242148"/>
    <lineage>
        <taxon>Bacteria</taxon>
        <taxon>Bacillati</taxon>
        <taxon>Bacillota</taxon>
        <taxon>Bacilli</taxon>
        <taxon>Bacillales</taxon>
        <taxon>Thermoactinomycetaceae</taxon>
        <taxon>Melghirimyces</taxon>
    </lineage>
</organism>
<dbReference type="InterPro" id="IPR023346">
    <property type="entry name" value="Lysozyme-like_dom_sf"/>
</dbReference>
<name>A0A2T6B629_9BACL</name>
<dbReference type="InterPro" id="IPR013783">
    <property type="entry name" value="Ig-like_fold"/>
</dbReference>